<sequence>MTSPVIRQCIDRIRLHPRPSHSGRGAPVCIAVGTVIPSCWHCQPMSVDFSMEPLPMEKPIGLALSQHPFGGILESKHGTRTEFEHARRG</sequence>
<proteinExistence type="predicted"/>
<keyword evidence="2" id="KW-1185">Reference proteome</keyword>
<dbReference type="AlphaFoldDB" id="A1WP46"/>
<organism evidence="1 2">
    <name type="scientific">Verminephrobacter eiseniae (strain EF01-2)</name>
    <dbReference type="NCBI Taxonomy" id="391735"/>
    <lineage>
        <taxon>Bacteria</taxon>
        <taxon>Pseudomonadati</taxon>
        <taxon>Pseudomonadota</taxon>
        <taxon>Betaproteobacteria</taxon>
        <taxon>Burkholderiales</taxon>
        <taxon>Comamonadaceae</taxon>
        <taxon>Verminephrobacter</taxon>
    </lineage>
</organism>
<protein>
    <submittedName>
        <fullName evidence="1">Uncharacterized protein</fullName>
    </submittedName>
</protein>
<evidence type="ECO:0000313" key="2">
    <source>
        <dbReference type="Proteomes" id="UP000000374"/>
    </source>
</evidence>
<dbReference type="EMBL" id="CP000542">
    <property type="protein sequence ID" value="ABM59403.1"/>
    <property type="molecule type" value="Genomic_DNA"/>
</dbReference>
<evidence type="ECO:0000313" key="1">
    <source>
        <dbReference type="EMBL" id="ABM59403.1"/>
    </source>
</evidence>
<dbReference type="HOGENOM" id="CLU_2453789_0_0_4"/>
<name>A1WP46_VEREI</name>
<accession>A1WP46</accession>
<dbReference type="Proteomes" id="UP000000374">
    <property type="component" value="Chromosome"/>
</dbReference>
<dbReference type="KEGG" id="vei:Veis_3687"/>
<reference evidence="2" key="1">
    <citation type="submission" date="2006-12" db="EMBL/GenBank/DDBJ databases">
        <title>Complete sequence of chromosome 1 of Verminephrobacter eiseniae EF01-2.</title>
        <authorList>
            <person name="Copeland A."/>
            <person name="Lucas S."/>
            <person name="Lapidus A."/>
            <person name="Barry K."/>
            <person name="Detter J.C."/>
            <person name="Glavina del Rio T."/>
            <person name="Dalin E."/>
            <person name="Tice H."/>
            <person name="Pitluck S."/>
            <person name="Chertkov O."/>
            <person name="Brettin T."/>
            <person name="Bruce D."/>
            <person name="Han C."/>
            <person name="Tapia R."/>
            <person name="Gilna P."/>
            <person name="Schmutz J."/>
            <person name="Larimer F."/>
            <person name="Land M."/>
            <person name="Hauser L."/>
            <person name="Kyrpides N."/>
            <person name="Kim E."/>
            <person name="Stahl D."/>
            <person name="Richardson P."/>
        </authorList>
    </citation>
    <scope>NUCLEOTIDE SEQUENCE [LARGE SCALE GENOMIC DNA]</scope>
    <source>
        <strain evidence="2">EF01-2</strain>
    </source>
</reference>
<gene>
    <name evidence="1" type="ordered locus">Veis_3687</name>
</gene>
<dbReference type="STRING" id="391735.Veis_3687"/>